<dbReference type="InterPro" id="IPR003342">
    <property type="entry name" value="ArnT-like_N"/>
</dbReference>
<sequence>MNNLTPAHFLLPLTVVFLVSKALWDFFRLKEAQERPGLEQEPLQRLDHLLAGTLAMGFFCIILWRLDFPAKAVFDECYHSRTGMQYLIGQNPMEWTHPPLAKLIIAGGLKLFGGTFNPTEGIYKPDMSFSHAAAFGWRFGSTVFGALSIWLMFYLARAVTGNRLAALLATVMLALDGVFFVQSRIAMTNIYTVCFILAAALAAWNYRASGKTGWMLLLGLALGLAVATRWTTLYAVGLIGLWLLAYDLPRAAKSPKVLGLAGLGVTLLGVLFVKAASFYKADPMHPEAGQAIVGALGPLLVGSVVLYLLVFGVLKALDRKNTLLSLPGWYLLTFIGMPVALYLLSYLPYMRQGHDLFKVFDEQRNMWNYHAGMKETHPYSSPWWSWPLVLRPTWYEYSAVGPGDNRITGIVCIGNVFVWWASIPALVFAAWRARRDRHVGLGFAALLGLGLWLAWGIQPRSLVFLHYFFEALPFACIALGHFGARLWASRDDDYRYMAAGYGALILFWFGFFYPLLSALPIPDLYVRAHLWLGKLWL</sequence>
<evidence type="ECO:0000256" key="5">
    <source>
        <dbReference type="ARBA" id="ARBA00022679"/>
    </source>
</evidence>
<feature type="transmembrane region" description="Helical" evidence="10">
    <location>
        <begin position="6"/>
        <end position="27"/>
    </location>
</feature>
<protein>
    <recommendedName>
        <fullName evidence="9 10">Polyprenol-phosphate-mannose--protein mannosyltransferase</fullName>
        <ecNumber evidence="10">2.4.1.-</ecNumber>
    </recommendedName>
</protein>
<accession>A0A7W9SMM7</accession>
<feature type="transmembrane region" description="Helical" evidence="10">
    <location>
        <begin position="257"/>
        <end position="279"/>
    </location>
</feature>
<feature type="transmembrane region" description="Helical" evidence="10">
    <location>
        <begin position="212"/>
        <end position="245"/>
    </location>
</feature>
<reference evidence="13 14" key="1">
    <citation type="submission" date="2020-08" db="EMBL/GenBank/DDBJ databases">
        <title>Genomic Encyclopedia of Type Strains, Phase IV (KMG-IV): sequencing the most valuable type-strain genomes for metagenomic binning, comparative biology and taxonomic classification.</title>
        <authorList>
            <person name="Goeker M."/>
        </authorList>
    </citation>
    <scope>NUCLEOTIDE SEQUENCE [LARGE SCALE GENOMIC DNA]</scope>
    <source>
        <strain evidence="13 14">DSM 23562</strain>
    </source>
</reference>
<keyword evidence="14" id="KW-1185">Reference proteome</keyword>
<evidence type="ECO:0000313" key="14">
    <source>
        <dbReference type="Proteomes" id="UP000520814"/>
    </source>
</evidence>
<feature type="domain" description="Protein O-mannosyl-transferase C-terminal four TM" evidence="12">
    <location>
        <begin position="358"/>
        <end position="532"/>
    </location>
</feature>
<dbReference type="UniPathway" id="UPA00378"/>
<dbReference type="PANTHER" id="PTHR10050:SF46">
    <property type="entry name" value="PROTEIN O-MANNOSYL-TRANSFERASE 2"/>
    <property type="match status" value="1"/>
</dbReference>
<feature type="transmembrane region" description="Helical" evidence="10">
    <location>
        <begin position="135"/>
        <end position="156"/>
    </location>
</feature>
<feature type="transmembrane region" description="Helical" evidence="10">
    <location>
        <begin position="48"/>
        <end position="66"/>
    </location>
</feature>
<dbReference type="EC" id="2.4.1.-" evidence="10"/>
<dbReference type="AlphaFoldDB" id="A0A7W9SMM7"/>
<feature type="transmembrane region" description="Helical" evidence="10">
    <location>
        <begin position="291"/>
        <end position="317"/>
    </location>
</feature>
<evidence type="ECO:0000256" key="2">
    <source>
        <dbReference type="ARBA" id="ARBA00004922"/>
    </source>
</evidence>
<feature type="transmembrane region" description="Helical" evidence="10">
    <location>
        <begin position="464"/>
        <end position="484"/>
    </location>
</feature>
<comment type="caution">
    <text evidence="13">The sequence shown here is derived from an EMBL/GenBank/DDBJ whole genome shotgun (WGS) entry which is preliminary data.</text>
</comment>
<comment type="function">
    <text evidence="10">Protein O-mannosyltransferase that catalyzes the transfer of a single mannose residue from a polyprenol phospho-mannosyl lipidic donor to the hydroxyl group of selected serine and threonine residues in acceptor proteins.</text>
</comment>
<feature type="transmembrane region" description="Helical" evidence="10">
    <location>
        <begin position="496"/>
        <end position="516"/>
    </location>
</feature>
<keyword evidence="6 10" id="KW-0812">Transmembrane</keyword>
<evidence type="ECO:0000256" key="4">
    <source>
        <dbReference type="ARBA" id="ARBA00022676"/>
    </source>
</evidence>
<evidence type="ECO:0000256" key="10">
    <source>
        <dbReference type="RuleBase" id="RU367007"/>
    </source>
</evidence>
<organism evidence="13 14">
    <name type="scientific">Armatimonas rosea</name>
    <dbReference type="NCBI Taxonomy" id="685828"/>
    <lineage>
        <taxon>Bacteria</taxon>
        <taxon>Bacillati</taxon>
        <taxon>Armatimonadota</taxon>
        <taxon>Armatimonadia</taxon>
        <taxon>Armatimonadales</taxon>
        <taxon>Armatimonadaceae</taxon>
        <taxon>Armatimonas</taxon>
    </lineage>
</organism>
<feature type="transmembrane region" description="Helical" evidence="10">
    <location>
        <begin position="407"/>
        <end position="431"/>
    </location>
</feature>
<dbReference type="GO" id="GO:0012505">
    <property type="term" value="C:endomembrane system"/>
    <property type="evidence" value="ECO:0007669"/>
    <property type="project" value="UniProtKB-SubCell"/>
</dbReference>
<dbReference type="EMBL" id="JACHGW010000001">
    <property type="protein sequence ID" value="MBB6049431.1"/>
    <property type="molecule type" value="Genomic_DNA"/>
</dbReference>
<evidence type="ECO:0000259" key="11">
    <source>
        <dbReference type="Pfam" id="PF02366"/>
    </source>
</evidence>
<keyword evidence="7 10" id="KW-1133">Transmembrane helix</keyword>
<keyword evidence="8 10" id="KW-0472">Membrane</keyword>
<evidence type="ECO:0000313" key="13">
    <source>
        <dbReference type="EMBL" id="MBB6049431.1"/>
    </source>
</evidence>
<proteinExistence type="inferred from homology"/>
<dbReference type="InterPro" id="IPR032421">
    <property type="entry name" value="PMT_4TMC"/>
</dbReference>
<evidence type="ECO:0000256" key="7">
    <source>
        <dbReference type="ARBA" id="ARBA00022989"/>
    </source>
</evidence>
<feature type="domain" description="ArnT-like N-terminal" evidence="11">
    <location>
        <begin position="58"/>
        <end position="243"/>
    </location>
</feature>
<feature type="transmembrane region" description="Helical" evidence="10">
    <location>
        <begin position="329"/>
        <end position="349"/>
    </location>
</feature>
<evidence type="ECO:0000256" key="9">
    <source>
        <dbReference type="ARBA" id="ARBA00093617"/>
    </source>
</evidence>
<comment type="subcellular location">
    <subcellularLocation>
        <location evidence="10">Cell membrane</location>
    </subcellularLocation>
    <subcellularLocation>
        <location evidence="1">Endomembrane system</location>
        <topology evidence="1">Multi-pass membrane protein</topology>
    </subcellularLocation>
</comment>
<dbReference type="PANTHER" id="PTHR10050">
    <property type="entry name" value="DOLICHYL-PHOSPHATE-MANNOSE--PROTEIN MANNOSYLTRANSFERASE"/>
    <property type="match status" value="1"/>
</dbReference>
<comment type="pathway">
    <text evidence="2 10">Protein modification; protein glycosylation.</text>
</comment>
<comment type="similarity">
    <text evidence="3 10">Belongs to the glycosyltransferase 39 family.</text>
</comment>
<dbReference type="GO" id="GO:0005886">
    <property type="term" value="C:plasma membrane"/>
    <property type="evidence" value="ECO:0007669"/>
    <property type="project" value="UniProtKB-SubCell"/>
</dbReference>
<feature type="transmembrane region" description="Helical" evidence="10">
    <location>
        <begin position="438"/>
        <end position="458"/>
    </location>
</feature>
<evidence type="ECO:0000256" key="8">
    <source>
        <dbReference type="ARBA" id="ARBA00023136"/>
    </source>
</evidence>
<dbReference type="Pfam" id="PF02366">
    <property type="entry name" value="PMT"/>
    <property type="match status" value="1"/>
</dbReference>
<gene>
    <name evidence="13" type="ORF">HNQ39_001193</name>
</gene>
<keyword evidence="10" id="KW-1003">Cell membrane</keyword>
<evidence type="ECO:0000256" key="6">
    <source>
        <dbReference type="ARBA" id="ARBA00022692"/>
    </source>
</evidence>
<dbReference type="RefSeq" id="WP_184193036.1">
    <property type="nucleotide sequence ID" value="NZ_JACHGW010000001.1"/>
</dbReference>
<dbReference type="InterPro" id="IPR027005">
    <property type="entry name" value="PMT-like"/>
</dbReference>
<evidence type="ECO:0000259" key="12">
    <source>
        <dbReference type="Pfam" id="PF16192"/>
    </source>
</evidence>
<dbReference type="Pfam" id="PF16192">
    <property type="entry name" value="PMT_4TMC"/>
    <property type="match status" value="1"/>
</dbReference>
<keyword evidence="5 10" id="KW-0808">Transferase</keyword>
<evidence type="ECO:0000256" key="3">
    <source>
        <dbReference type="ARBA" id="ARBA00007222"/>
    </source>
</evidence>
<feature type="transmembrane region" description="Helical" evidence="10">
    <location>
        <begin position="188"/>
        <end position="206"/>
    </location>
</feature>
<evidence type="ECO:0000256" key="1">
    <source>
        <dbReference type="ARBA" id="ARBA00004127"/>
    </source>
</evidence>
<name>A0A7W9SMM7_ARMRO</name>
<dbReference type="Proteomes" id="UP000520814">
    <property type="component" value="Unassembled WGS sequence"/>
</dbReference>
<feature type="transmembrane region" description="Helical" evidence="10">
    <location>
        <begin position="162"/>
        <end position="181"/>
    </location>
</feature>
<keyword evidence="4 10" id="KW-0328">Glycosyltransferase</keyword>
<dbReference type="GO" id="GO:0004169">
    <property type="term" value="F:dolichyl-phosphate-mannose-protein mannosyltransferase activity"/>
    <property type="evidence" value="ECO:0007669"/>
    <property type="project" value="UniProtKB-UniRule"/>
</dbReference>